<dbReference type="Gene3D" id="3.10.310.70">
    <property type="match status" value="1"/>
</dbReference>
<dbReference type="Gene3D" id="2.30.40.10">
    <property type="entry name" value="Urease, subunit C, domain 1"/>
    <property type="match status" value="1"/>
</dbReference>
<sequence>MKTNMAKGPSLALTLGVALTLIFWSCRQDPGAVTGPATMYYGGDILTMEGDQPQYVEALVVRDGKIEYAGASAEAMEVAGAGHKMVNLEGKTLLPGFIDGHAHFGNFGLQAVGALLLAPPDATCKDIPTLIQLLKDWNTPENRALTGWIFGTGFDDSVLEEKRFPTRHDLDQVSTEYPIMITHISGHFVSVNSKALEVLGITEDTADPEGGIIRREADGKTPNGVLEELAAIPYMLQALMPKDQAGADRFFNAGQDMALSFGYTTAQEGRAMQNHELLAANAEAGQLKLDVVSYIDYMFVDQYMGSKWDSRDYTDHYRIGGMKVTLDGSPQGRTAWRTQPYLIPPDGQGPDYAGYPAIPGDSTVQAIFEKGFKNNWQILVHGNGDAAIDQLIRTLRPNVEKYGRGDRRNTLIHGQYVREDQLDDLKDLDVVASLFPLHTFYWGDWHKQIIGDSLGNRISPTRTALDKGLKLTIHTDAPVALPNLMRVVWTAVQRISRSGALIGEGERLSPYEALKAITIWSAYQHFEEDRKGSLIPGKLADLVILDKNPLKVDTDAIKDIQVVETIKEGETVFKRN</sequence>
<dbReference type="Gene3D" id="3.20.20.140">
    <property type="entry name" value="Metal-dependent hydrolases"/>
    <property type="match status" value="1"/>
</dbReference>
<evidence type="ECO:0000313" key="3">
    <source>
        <dbReference type="Proteomes" id="UP001206312"/>
    </source>
</evidence>
<dbReference type="SUPFAM" id="SSF51338">
    <property type="entry name" value="Composite domain of metallo-dependent hydrolases"/>
    <property type="match status" value="1"/>
</dbReference>
<protein>
    <submittedName>
        <fullName evidence="2">Amidohydrolase</fullName>
    </submittedName>
</protein>
<evidence type="ECO:0000259" key="1">
    <source>
        <dbReference type="Pfam" id="PF07969"/>
    </source>
</evidence>
<dbReference type="InterPro" id="IPR032466">
    <property type="entry name" value="Metal_Hydrolase"/>
</dbReference>
<dbReference type="InterPro" id="IPR033932">
    <property type="entry name" value="YtcJ-like"/>
</dbReference>
<gene>
    <name evidence="2" type="ORF">NG653_14425</name>
</gene>
<dbReference type="EMBL" id="JAMXIB010000020">
    <property type="protein sequence ID" value="MCO5726056.1"/>
    <property type="molecule type" value="Genomic_DNA"/>
</dbReference>
<proteinExistence type="predicted"/>
<dbReference type="PANTHER" id="PTHR22642:SF2">
    <property type="entry name" value="PROTEIN LONG AFTER FAR-RED 3"/>
    <property type="match status" value="1"/>
</dbReference>
<comment type="caution">
    <text evidence="2">The sequence shown here is derived from an EMBL/GenBank/DDBJ whole genome shotgun (WGS) entry which is preliminary data.</text>
</comment>
<feature type="domain" description="Amidohydrolase 3" evidence="1">
    <location>
        <begin position="85"/>
        <end position="573"/>
    </location>
</feature>
<accession>A0ABT1B1H4</accession>
<dbReference type="SUPFAM" id="SSF51556">
    <property type="entry name" value="Metallo-dependent hydrolases"/>
    <property type="match status" value="1"/>
</dbReference>
<keyword evidence="3" id="KW-1185">Reference proteome</keyword>
<organism evidence="2 3">
    <name type="scientific">Robiginitalea marina</name>
    <dbReference type="NCBI Taxonomy" id="2954105"/>
    <lineage>
        <taxon>Bacteria</taxon>
        <taxon>Pseudomonadati</taxon>
        <taxon>Bacteroidota</taxon>
        <taxon>Flavobacteriia</taxon>
        <taxon>Flavobacteriales</taxon>
        <taxon>Flavobacteriaceae</taxon>
        <taxon>Robiginitalea</taxon>
    </lineage>
</organism>
<dbReference type="PANTHER" id="PTHR22642">
    <property type="entry name" value="IMIDAZOLONEPROPIONASE"/>
    <property type="match status" value="1"/>
</dbReference>
<reference evidence="2 3" key="1">
    <citation type="submission" date="2022-06" db="EMBL/GenBank/DDBJ databases">
        <authorList>
            <person name="Xuan X."/>
        </authorList>
    </citation>
    <scope>NUCLEOTIDE SEQUENCE [LARGE SCALE GENOMIC DNA]</scope>
    <source>
        <strain evidence="2 3">2V75</strain>
    </source>
</reference>
<dbReference type="RefSeq" id="WP_252742428.1">
    <property type="nucleotide sequence ID" value="NZ_JAMXIB010000020.1"/>
</dbReference>
<dbReference type="InterPro" id="IPR013108">
    <property type="entry name" value="Amidohydro_3"/>
</dbReference>
<evidence type="ECO:0000313" key="2">
    <source>
        <dbReference type="EMBL" id="MCO5726056.1"/>
    </source>
</evidence>
<dbReference type="CDD" id="cd01300">
    <property type="entry name" value="YtcJ_like"/>
    <property type="match status" value="1"/>
</dbReference>
<dbReference type="Pfam" id="PF07969">
    <property type="entry name" value="Amidohydro_3"/>
    <property type="match status" value="1"/>
</dbReference>
<dbReference type="InterPro" id="IPR011059">
    <property type="entry name" value="Metal-dep_hydrolase_composite"/>
</dbReference>
<name>A0ABT1B1H4_9FLAO</name>
<dbReference type="Proteomes" id="UP001206312">
    <property type="component" value="Unassembled WGS sequence"/>
</dbReference>